<dbReference type="GO" id="GO:0009507">
    <property type="term" value="C:chloroplast"/>
    <property type="evidence" value="ECO:0007669"/>
    <property type="project" value="UniProtKB-SubCell"/>
</dbReference>
<dbReference type="InterPro" id="IPR005706">
    <property type="entry name" value="Ribosomal_uS2_bac/mit/plastid"/>
</dbReference>
<proteinExistence type="inferred from homology"/>
<dbReference type="Gene3D" id="3.40.50.10490">
    <property type="entry name" value="Glucose-6-phosphate isomerase like protein, domain 1"/>
    <property type="match status" value="1"/>
</dbReference>
<dbReference type="GO" id="GO:0006412">
    <property type="term" value="P:translation"/>
    <property type="evidence" value="ECO:0007669"/>
    <property type="project" value="UniProtKB-UniRule"/>
</dbReference>
<dbReference type="PANTHER" id="PTHR12534">
    <property type="entry name" value="30S RIBOSOMAL PROTEIN S2 PROKARYOTIC AND ORGANELLAR"/>
    <property type="match status" value="1"/>
</dbReference>
<dbReference type="Gene3D" id="1.10.287.610">
    <property type="entry name" value="Helix hairpin bin"/>
    <property type="match status" value="1"/>
</dbReference>
<evidence type="ECO:0000256" key="5">
    <source>
        <dbReference type="HAMAP-Rule" id="MF_00291"/>
    </source>
</evidence>
<evidence type="ECO:0000256" key="2">
    <source>
        <dbReference type="ARBA" id="ARBA00022980"/>
    </source>
</evidence>
<dbReference type="InterPro" id="IPR023591">
    <property type="entry name" value="Ribosomal_uS2_flav_dom_sf"/>
</dbReference>
<dbReference type="PRINTS" id="PR00395">
    <property type="entry name" value="RIBOSOMALS2"/>
</dbReference>
<evidence type="ECO:0000313" key="7">
    <source>
        <dbReference type="EMBL" id="ANI25414.1"/>
    </source>
</evidence>
<dbReference type="EMBL" id="KU646490">
    <property type="protein sequence ID" value="ANI25414.1"/>
    <property type="molecule type" value="Genomic_DNA"/>
</dbReference>
<keyword evidence="7" id="KW-0934">Plastid</keyword>
<comment type="subcellular location">
    <subcellularLocation>
        <location evidence="5">Plastid</location>
        <location evidence="5">Chloroplast</location>
    </subcellularLocation>
</comment>
<dbReference type="GeneID" id="27986444"/>
<reference evidence="7" key="1">
    <citation type="journal article" date="2016" name="Front. Plant Sci.">
        <title>Comparative Chloroplast Genome Analyses of Streptophyte Green Algae Uncover Major Structural Alterations in the Klebsormidiophyceae, Coleochaetophyceae and Zygnematophyceae.</title>
        <authorList>
            <person name="Lemieux C."/>
            <person name="Otis C."/>
            <person name="Turmel M."/>
        </authorList>
    </citation>
    <scope>NUCLEOTIDE SEQUENCE</scope>
</reference>
<keyword evidence="3 5" id="KW-0687">Ribonucleoprotein</keyword>
<dbReference type="PROSITE" id="PS00962">
    <property type="entry name" value="RIBOSOMAL_S2_1"/>
    <property type="match status" value="1"/>
</dbReference>
<dbReference type="CDD" id="cd01425">
    <property type="entry name" value="RPS2"/>
    <property type="match status" value="1"/>
</dbReference>
<dbReference type="Pfam" id="PF00318">
    <property type="entry name" value="Ribosomal_S2"/>
    <property type="match status" value="1"/>
</dbReference>
<dbReference type="GO" id="GO:0003735">
    <property type="term" value="F:structural constituent of ribosome"/>
    <property type="evidence" value="ECO:0007669"/>
    <property type="project" value="InterPro"/>
</dbReference>
<gene>
    <name evidence="5 7" type="primary">rps2</name>
</gene>
<dbReference type="InterPro" id="IPR001865">
    <property type="entry name" value="Ribosomal_uS2"/>
</dbReference>
<name>A0A191T4U7_9VIRI</name>
<dbReference type="PROSITE" id="PS00963">
    <property type="entry name" value="RIBOSOMAL_S2_2"/>
    <property type="match status" value="1"/>
</dbReference>
<dbReference type="SUPFAM" id="SSF52313">
    <property type="entry name" value="Ribosomal protein S2"/>
    <property type="match status" value="1"/>
</dbReference>
<organism evidence="7">
    <name type="scientific">Entransia fimbriata</name>
    <dbReference type="NCBI Taxonomy" id="130991"/>
    <lineage>
        <taxon>Eukaryota</taxon>
        <taxon>Viridiplantae</taxon>
        <taxon>Streptophyta</taxon>
        <taxon>Klebsormidiophyceae</taxon>
        <taxon>Entransiales</taxon>
        <taxon>Entransiaceae</taxon>
        <taxon>Entransia</taxon>
    </lineage>
</organism>
<keyword evidence="2 5" id="KW-0689">Ribosomal protein</keyword>
<evidence type="ECO:0000256" key="1">
    <source>
        <dbReference type="ARBA" id="ARBA00006242"/>
    </source>
</evidence>
<dbReference type="HAMAP" id="MF_00291_B">
    <property type="entry name" value="Ribosomal_uS2_B"/>
    <property type="match status" value="1"/>
</dbReference>
<comment type="similarity">
    <text evidence="1 5 6">Belongs to the universal ribosomal protein uS2 family.</text>
</comment>
<dbReference type="PANTHER" id="PTHR12534:SF0">
    <property type="entry name" value="SMALL RIBOSOMAL SUBUNIT PROTEIN US2M"/>
    <property type="match status" value="1"/>
</dbReference>
<dbReference type="GO" id="GO:0005763">
    <property type="term" value="C:mitochondrial small ribosomal subunit"/>
    <property type="evidence" value="ECO:0007669"/>
    <property type="project" value="TreeGrafter"/>
</dbReference>
<geneLocation type="chloroplast" evidence="7"/>
<evidence type="ECO:0000256" key="6">
    <source>
        <dbReference type="RuleBase" id="RU003631"/>
    </source>
</evidence>
<evidence type="ECO:0000256" key="3">
    <source>
        <dbReference type="ARBA" id="ARBA00023274"/>
    </source>
</evidence>
<dbReference type="InterPro" id="IPR018130">
    <property type="entry name" value="Ribosomal_uS2_CS"/>
</dbReference>
<dbReference type="AlphaFoldDB" id="A0A191T4U7"/>
<keyword evidence="7" id="KW-0150">Chloroplast</keyword>
<evidence type="ECO:0000256" key="4">
    <source>
        <dbReference type="ARBA" id="ARBA00035155"/>
    </source>
</evidence>
<dbReference type="FunFam" id="1.10.287.610:FF:000001">
    <property type="entry name" value="30S ribosomal protein S2"/>
    <property type="match status" value="1"/>
</dbReference>
<dbReference type="NCBIfam" id="TIGR01011">
    <property type="entry name" value="rpsB_bact"/>
    <property type="match status" value="1"/>
</dbReference>
<sequence length="234" mass="26812">MMTTQGNHLNEELYQLMKAGVHFGHPAHKWNPKMAPFIYRQKKGIHIIDLIQTTHLLSEACKLLSLAAKQKKKFLWVGTKQQAADVIAIEARRSKSHYVNYKWLGGMLTNWTTIKARISQLKDLENQNEQGFLELLPKKEAITRRKQLFKLRQCLGGIRYMKSLPDLVIIIDQKREWTALQECLKLGIPTICITDTNGDPDLVDIPIPANDDARASIRYIVSKLSEAIQEGYSF</sequence>
<dbReference type="RefSeq" id="YP_009256652.1">
    <property type="nucleotide sequence ID" value="NC_030313.1"/>
</dbReference>
<protein>
    <recommendedName>
        <fullName evidence="4 5">Small ribosomal subunit protein uS2c</fullName>
    </recommendedName>
</protein>
<accession>A0A191T4U7</accession>